<dbReference type="Gene3D" id="1.10.1220.10">
    <property type="entry name" value="Met repressor-like"/>
    <property type="match status" value="1"/>
</dbReference>
<evidence type="ECO:0000313" key="1">
    <source>
        <dbReference type="EMBL" id="MQS44697.1"/>
    </source>
</evidence>
<accession>A0ABW9P6A0</accession>
<proteinExistence type="predicted"/>
<gene>
    <name evidence="1" type="ORF">FHL03_04265</name>
</gene>
<name>A0ABW9P6A0_9LACO</name>
<dbReference type="Proteomes" id="UP000436655">
    <property type="component" value="Unassembled WGS sequence"/>
</dbReference>
<dbReference type="EMBL" id="VDFN01000002">
    <property type="protein sequence ID" value="MQS44697.1"/>
    <property type="molecule type" value="Genomic_DNA"/>
</dbReference>
<dbReference type="InterPro" id="IPR013321">
    <property type="entry name" value="Arc_rbn_hlx_hlx"/>
</dbReference>
<protein>
    <submittedName>
        <fullName evidence="1">Type II toxin-antitoxin system RelB/DinJ family antitoxin</fullName>
    </submittedName>
</protein>
<reference evidence="1 2" key="1">
    <citation type="journal article" date="2019" name="Syst. Appl. Microbiol.">
        <title>Polyphasic characterization of two novel Lactobacillus spp. isolated from blown salami packages: Description of Lactobacillus halodurans sp. nov. and Lactobacillus salsicarnum sp. nov.</title>
        <authorList>
            <person name="Schuster J.A."/>
            <person name="Klingl A."/>
            <person name="Vogel R.F."/>
            <person name="Ehrmann M.A."/>
        </authorList>
    </citation>
    <scope>NUCLEOTIDE SEQUENCE [LARGE SCALE GENOMIC DNA]</scope>
    <source>
        <strain evidence="1 2">TMW 1.2098</strain>
    </source>
</reference>
<organism evidence="1 2">
    <name type="scientific">Companilactobacillus mishanensis</name>
    <dbReference type="NCBI Taxonomy" id="2486008"/>
    <lineage>
        <taxon>Bacteria</taxon>
        <taxon>Bacillati</taxon>
        <taxon>Bacillota</taxon>
        <taxon>Bacilli</taxon>
        <taxon>Lactobacillales</taxon>
        <taxon>Lactobacillaceae</taxon>
        <taxon>Companilactobacillus</taxon>
    </lineage>
</organism>
<sequence>MSLSSTTIRLDDDLRKELDIRLKATGLSLNAYFTLATKQFVIQNRVPFEIVAPEVPNETTRIAMVEAEAKELGIIPDDTPEFTDVEELKKYLNK</sequence>
<comment type="caution">
    <text evidence="1">The sequence shown here is derived from an EMBL/GenBank/DDBJ whole genome shotgun (WGS) entry which is preliminary data.</text>
</comment>
<keyword evidence="2" id="KW-1185">Reference proteome</keyword>
<dbReference type="RefSeq" id="WP_125704692.1">
    <property type="nucleotide sequence ID" value="NZ_JBHTOO010000002.1"/>
</dbReference>
<evidence type="ECO:0000313" key="2">
    <source>
        <dbReference type="Proteomes" id="UP000436655"/>
    </source>
</evidence>